<dbReference type="InterPro" id="IPR011055">
    <property type="entry name" value="Dup_hybrid_motif"/>
</dbReference>
<dbReference type="SMART" id="SM00287">
    <property type="entry name" value="SH3b"/>
    <property type="match status" value="3"/>
</dbReference>
<dbReference type="CDD" id="cd12797">
    <property type="entry name" value="M23_peptidase"/>
    <property type="match status" value="1"/>
</dbReference>
<reference evidence="1 2" key="1">
    <citation type="submission" date="2019-10" db="EMBL/GenBank/DDBJ databases">
        <authorList>
            <person name="Karimi E."/>
        </authorList>
    </citation>
    <scope>NUCLEOTIDE SEQUENCE [LARGE SCALE GENOMIC DNA]</scope>
    <source>
        <strain evidence="1">Bacillus sp. 71</strain>
    </source>
</reference>
<dbReference type="KEGG" id="bww:bwei_4265"/>
<evidence type="ECO:0000313" key="2">
    <source>
        <dbReference type="Proteomes" id="UP000437562"/>
    </source>
</evidence>
<dbReference type="RefSeq" id="WP_002029853.1">
    <property type="nucleotide sequence ID" value="NZ_CP009746.1"/>
</dbReference>
<dbReference type="InterPro" id="IPR016047">
    <property type="entry name" value="M23ase_b-sheet_dom"/>
</dbReference>
<accession>A0A0A0WQZ0</accession>
<dbReference type="OMA" id="WYKISHN"/>
<dbReference type="Pfam" id="PF01551">
    <property type="entry name" value="Peptidase_M23"/>
    <property type="match status" value="1"/>
</dbReference>
<proteinExistence type="predicted"/>
<organism evidence="1 2">
    <name type="scientific">Bacillus mycoides</name>
    <dbReference type="NCBI Taxonomy" id="1405"/>
    <lineage>
        <taxon>Bacteria</taxon>
        <taxon>Bacillati</taxon>
        <taxon>Bacillota</taxon>
        <taxon>Bacilli</taxon>
        <taxon>Bacillales</taxon>
        <taxon>Bacillaceae</taxon>
        <taxon>Bacillus</taxon>
        <taxon>Bacillus cereus group</taxon>
    </lineage>
</organism>
<sequence>MNMKATALTATTIAIASLLPSMGESDIQTAAAKQPSTVKTGYVKIDNVALHQNSHTDSAIVDTIRFNSPVTILETVQDWYKVSVNNKTGYMKKDAILFKKNVQPKSQYIVNANALNVRSEPNTESSILDILPNGQFITIQGEQGDWYKILHNGQIGYVQKTFVSNGSTPLVKGVTVQGSPSYTVATPKLNVRSNASTSGTLLGSLQNGTQVQVVETVGTWYKIRFGTGYGYVAKHYVVQNQNQAQAKTAQPASIPAVFKFPTQGKISSTFDMRWEQMHYGIDIAAQGNVSIQAAAAGKVVKSYYSASYGNVVFIAHQINGKLYTTVYAHMKDRTVQAGDQVQTGQLVGHMGNTGHSYGQHLHFELHNGEWNFEKTNAVNPLPYLVR</sequence>
<accession>A0A653M9F5</accession>
<dbReference type="PANTHER" id="PTHR34408">
    <property type="entry name" value="FAMILY PROTEIN, PUTATIVE-RELATED"/>
    <property type="match status" value="1"/>
</dbReference>
<dbReference type="Gene3D" id="2.70.70.10">
    <property type="entry name" value="Glucose Permease (Domain IIA)"/>
    <property type="match status" value="1"/>
</dbReference>
<dbReference type="Gene3D" id="2.30.30.40">
    <property type="entry name" value="SH3 Domains"/>
    <property type="match status" value="3"/>
</dbReference>
<protein>
    <submittedName>
        <fullName evidence="1">Cell wall endopeptidase</fullName>
    </submittedName>
</protein>
<dbReference type="EMBL" id="CABWMC010000001">
    <property type="protein sequence ID" value="VXB00673.1"/>
    <property type="molecule type" value="Genomic_DNA"/>
</dbReference>
<dbReference type="InterPro" id="IPR003646">
    <property type="entry name" value="SH3-like_bac-type"/>
</dbReference>
<evidence type="ECO:0000313" key="1">
    <source>
        <dbReference type="EMBL" id="VXB00673.1"/>
    </source>
</evidence>
<dbReference type="Pfam" id="PF08239">
    <property type="entry name" value="SH3_3"/>
    <property type="match status" value="3"/>
</dbReference>
<dbReference type="PANTHER" id="PTHR34408:SF1">
    <property type="entry name" value="GLYCOSYL HYDROLASE FAMILY 19 DOMAIN-CONTAINING PROTEIN HI_1415"/>
    <property type="match status" value="1"/>
</dbReference>
<dbReference type="AlphaFoldDB" id="A0A0A0WQZ0"/>
<dbReference type="FunFam" id="2.70.70.10:FF:000012">
    <property type="entry name" value="Peptidase, M23/M37 family"/>
    <property type="match status" value="1"/>
</dbReference>
<dbReference type="SUPFAM" id="SSF51261">
    <property type="entry name" value="Duplicated hybrid motif"/>
    <property type="match status" value="1"/>
</dbReference>
<dbReference type="Proteomes" id="UP000437562">
    <property type="component" value="Unassembled WGS sequence"/>
</dbReference>
<dbReference type="PROSITE" id="PS51781">
    <property type="entry name" value="SH3B"/>
    <property type="match status" value="2"/>
</dbReference>
<name>A0A0A0WQZ0_BACMY</name>
<gene>
    <name evidence="1" type="ORF">BACI71_10199</name>
</gene>
<dbReference type="InterPro" id="IPR052354">
    <property type="entry name" value="Cell_Wall_Dynamics_Protein"/>
</dbReference>